<sequence length="245" mass="26300">MARALSILESFSEDRPEQTLGAIVSATNIPPATVHRYLAELVKWGGLDRTGRGTYTVGTRLWQLGALAPKERQLRDVALPVLEDLFETTHEVVHLVVLDGTRALYVEKLAPRSRTGTTVSSQVGYRLPLHATGPGKVLLAFGTPALRETVLSEELPKMASETITDPDVLRRALADIRTTGFVISRNEMTEGNASAAAPVFGRDTAIVAAISVVVPAAHPNLAGLAQGVRVAAAVISRNLRQDGRR</sequence>
<dbReference type="InterPro" id="IPR036390">
    <property type="entry name" value="WH_DNA-bd_sf"/>
</dbReference>
<dbReference type="Proteomes" id="UP000006447">
    <property type="component" value="Unassembled WGS sequence"/>
</dbReference>
<dbReference type="Gene3D" id="1.10.10.10">
    <property type="entry name" value="Winged helix-like DNA-binding domain superfamily/Winged helix DNA-binding domain"/>
    <property type="match status" value="1"/>
</dbReference>
<dbReference type="PATRIC" id="fig|1165867.3.peg.2154"/>
<organism evidence="6 7">
    <name type="scientific">Rhodococcus opacus RKJ300 = JCM 13270</name>
    <dbReference type="NCBI Taxonomy" id="1165867"/>
    <lineage>
        <taxon>Bacteria</taxon>
        <taxon>Bacillati</taxon>
        <taxon>Actinomycetota</taxon>
        <taxon>Actinomycetes</taxon>
        <taxon>Mycobacteriales</taxon>
        <taxon>Nocardiaceae</taxon>
        <taxon>Rhodococcus</taxon>
    </lineage>
</organism>
<dbReference type="GO" id="GO:0003700">
    <property type="term" value="F:DNA-binding transcription factor activity"/>
    <property type="evidence" value="ECO:0007669"/>
    <property type="project" value="TreeGrafter"/>
</dbReference>
<accession>I0WU84</accession>
<keyword evidence="3" id="KW-0804">Transcription</keyword>
<evidence type="ECO:0000256" key="3">
    <source>
        <dbReference type="ARBA" id="ARBA00023163"/>
    </source>
</evidence>
<dbReference type="Gene3D" id="3.30.450.40">
    <property type="match status" value="1"/>
</dbReference>
<dbReference type="Pfam" id="PF01614">
    <property type="entry name" value="IclR_C"/>
    <property type="match status" value="1"/>
</dbReference>
<evidence type="ECO:0000313" key="7">
    <source>
        <dbReference type="Proteomes" id="UP000006447"/>
    </source>
</evidence>
<dbReference type="InterPro" id="IPR050707">
    <property type="entry name" value="HTH_MetabolicPath_Reg"/>
</dbReference>
<comment type="caution">
    <text evidence="6">The sequence shown here is derived from an EMBL/GenBank/DDBJ whole genome shotgun (WGS) entry which is preliminary data.</text>
</comment>
<keyword evidence="2" id="KW-0238">DNA-binding</keyword>
<proteinExistence type="predicted"/>
<name>I0WU84_RHOOP</name>
<feature type="domain" description="IclR-ED" evidence="5">
    <location>
        <begin position="60"/>
        <end position="241"/>
    </location>
</feature>
<dbReference type="InterPro" id="IPR036388">
    <property type="entry name" value="WH-like_DNA-bd_sf"/>
</dbReference>
<dbReference type="SUPFAM" id="SSF55781">
    <property type="entry name" value="GAF domain-like"/>
    <property type="match status" value="1"/>
</dbReference>
<evidence type="ECO:0000313" key="6">
    <source>
        <dbReference type="EMBL" id="EID79950.1"/>
    </source>
</evidence>
<dbReference type="InterPro" id="IPR029016">
    <property type="entry name" value="GAF-like_dom_sf"/>
</dbReference>
<dbReference type="EMBL" id="AJJH01000047">
    <property type="protein sequence ID" value="EID79950.1"/>
    <property type="molecule type" value="Genomic_DNA"/>
</dbReference>
<dbReference type="PANTHER" id="PTHR30136">
    <property type="entry name" value="HELIX-TURN-HELIX TRANSCRIPTIONAL REGULATOR, ICLR FAMILY"/>
    <property type="match status" value="1"/>
</dbReference>
<dbReference type="SMART" id="SM00346">
    <property type="entry name" value="HTH_ICLR"/>
    <property type="match status" value="1"/>
</dbReference>
<dbReference type="PROSITE" id="PS51077">
    <property type="entry name" value="HTH_ICLR"/>
    <property type="match status" value="1"/>
</dbReference>
<dbReference type="SUPFAM" id="SSF46785">
    <property type="entry name" value="Winged helix' DNA-binding domain"/>
    <property type="match status" value="1"/>
</dbReference>
<dbReference type="GO" id="GO:0045892">
    <property type="term" value="P:negative regulation of DNA-templated transcription"/>
    <property type="evidence" value="ECO:0007669"/>
    <property type="project" value="TreeGrafter"/>
</dbReference>
<dbReference type="PROSITE" id="PS51078">
    <property type="entry name" value="ICLR_ED"/>
    <property type="match status" value="1"/>
</dbReference>
<dbReference type="Pfam" id="PF09339">
    <property type="entry name" value="HTH_IclR"/>
    <property type="match status" value="1"/>
</dbReference>
<reference evidence="6 7" key="1">
    <citation type="journal article" date="2012" name="J. Bacteriol.">
        <title>Draft genome sequence of the nitrophenol-degrading actinomycete Rhodococcus imtechensis RKJ300.</title>
        <authorList>
            <person name="Vikram S."/>
            <person name="Kumar S."/>
            <person name="Subramanian S."/>
            <person name="Raghava G.P."/>
        </authorList>
    </citation>
    <scope>NUCLEOTIDE SEQUENCE [LARGE SCALE GENOMIC DNA]</scope>
    <source>
        <strain evidence="6 7">RKJ300</strain>
    </source>
</reference>
<keyword evidence="1" id="KW-0805">Transcription regulation</keyword>
<evidence type="ECO:0000259" key="4">
    <source>
        <dbReference type="PROSITE" id="PS51077"/>
    </source>
</evidence>
<dbReference type="GO" id="GO:0003677">
    <property type="term" value="F:DNA binding"/>
    <property type="evidence" value="ECO:0007669"/>
    <property type="project" value="UniProtKB-KW"/>
</dbReference>
<dbReference type="AlphaFoldDB" id="I0WU84"/>
<evidence type="ECO:0000256" key="1">
    <source>
        <dbReference type="ARBA" id="ARBA00023015"/>
    </source>
</evidence>
<dbReference type="InterPro" id="IPR005471">
    <property type="entry name" value="Tscrpt_reg_IclR_N"/>
</dbReference>
<protein>
    <submittedName>
        <fullName evidence="6">IclR family transcriptional regulator</fullName>
    </submittedName>
</protein>
<dbReference type="InterPro" id="IPR014757">
    <property type="entry name" value="Tscrpt_reg_IclR_C"/>
</dbReference>
<evidence type="ECO:0000259" key="5">
    <source>
        <dbReference type="PROSITE" id="PS51078"/>
    </source>
</evidence>
<feature type="domain" description="HTH iclR-type" evidence="4">
    <location>
        <begin position="1"/>
        <end position="59"/>
    </location>
</feature>
<dbReference type="PANTHER" id="PTHR30136:SF24">
    <property type="entry name" value="HTH-TYPE TRANSCRIPTIONAL REPRESSOR ALLR"/>
    <property type="match status" value="1"/>
</dbReference>
<evidence type="ECO:0000256" key="2">
    <source>
        <dbReference type="ARBA" id="ARBA00023125"/>
    </source>
</evidence>
<gene>
    <name evidence="6" type="ORF">W59_10594</name>
</gene>